<comment type="similarity">
    <text evidence="3 11">Belongs to the NOS family. Bacterial NOS oxygenase subfamily.</text>
</comment>
<evidence type="ECO:0000259" key="13">
    <source>
        <dbReference type="PROSITE" id="PS60001"/>
    </source>
</evidence>
<feature type="binding site" description="axial binding residue" evidence="12">
    <location>
        <position position="71"/>
    </location>
    <ligand>
        <name>heme</name>
        <dbReference type="ChEBI" id="CHEBI:30413"/>
    </ligand>
    <ligandPart>
        <name>Fe</name>
        <dbReference type="ChEBI" id="CHEBI:18248"/>
    </ligandPart>
</feature>
<dbReference type="GO" id="GO:0020037">
    <property type="term" value="F:heme binding"/>
    <property type="evidence" value="ECO:0007669"/>
    <property type="project" value="InterPro"/>
</dbReference>
<dbReference type="InterPro" id="IPR044944">
    <property type="entry name" value="NOS_dom_3"/>
</dbReference>
<evidence type="ECO:0000256" key="6">
    <source>
        <dbReference type="ARBA" id="ARBA00022617"/>
    </source>
</evidence>
<evidence type="ECO:0000256" key="10">
    <source>
        <dbReference type="ARBA" id="ARBA00048713"/>
    </source>
</evidence>
<dbReference type="InterPro" id="IPR004030">
    <property type="entry name" value="NOS_N"/>
</dbReference>
<dbReference type="EMBL" id="QYTW02000001">
    <property type="protein sequence ID" value="RST61668.1"/>
    <property type="molecule type" value="Genomic_DNA"/>
</dbReference>
<dbReference type="PROSITE" id="PS60001">
    <property type="entry name" value="NOS"/>
    <property type="match status" value="1"/>
</dbReference>
<reference evidence="14 15" key="1">
    <citation type="submission" date="2018-12" db="EMBL/GenBank/DDBJ databases">
        <authorList>
            <person name="Sun L."/>
            <person name="Chen Z."/>
        </authorList>
    </citation>
    <scope>NUCLEOTIDE SEQUENCE [LARGE SCALE GENOMIC DNA]</scope>
    <source>
        <strain evidence="14 15">LMG 29736</strain>
    </source>
</reference>
<comment type="catalytic activity">
    <reaction evidence="10">
        <text>3 reduced [flavodoxin] + 2 L-arginine + 4 O2 = 3 oxidized [flavodoxin] + 2 L-citrulline + 2 nitric oxide + 4 H2O + 5 H(+)</text>
        <dbReference type="Rhea" id="RHEA:52324"/>
        <dbReference type="Rhea" id="RHEA-COMP:10622"/>
        <dbReference type="Rhea" id="RHEA-COMP:10623"/>
        <dbReference type="ChEBI" id="CHEBI:15377"/>
        <dbReference type="ChEBI" id="CHEBI:15378"/>
        <dbReference type="ChEBI" id="CHEBI:15379"/>
        <dbReference type="ChEBI" id="CHEBI:16480"/>
        <dbReference type="ChEBI" id="CHEBI:32682"/>
        <dbReference type="ChEBI" id="CHEBI:57618"/>
        <dbReference type="ChEBI" id="CHEBI:57743"/>
        <dbReference type="ChEBI" id="CHEBI:58210"/>
        <dbReference type="EC" id="1.14.14.47"/>
    </reaction>
</comment>
<proteinExistence type="inferred from homology"/>
<dbReference type="EC" id="1.14.14.47" evidence="4 11"/>
<evidence type="ECO:0000256" key="11">
    <source>
        <dbReference type="PIRNR" id="PIRNR037219"/>
    </source>
</evidence>
<evidence type="ECO:0000256" key="12">
    <source>
        <dbReference type="PIRSR" id="PIRSR037219-1"/>
    </source>
</evidence>
<dbReference type="PIRSF" id="PIRSF037219">
    <property type="entry name" value="NOS_oxygenase"/>
    <property type="match status" value="1"/>
</dbReference>
<comment type="subunit">
    <text evidence="11">Homodimer.</text>
</comment>
<feature type="domain" description="Nitric oxide synthase (NOS)" evidence="13">
    <location>
        <begin position="70"/>
        <end position="77"/>
    </location>
</feature>
<dbReference type="Pfam" id="PF02898">
    <property type="entry name" value="NO_synthase"/>
    <property type="match status" value="1"/>
</dbReference>
<evidence type="ECO:0000256" key="5">
    <source>
        <dbReference type="ARBA" id="ARBA00018859"/>
    </source>
</evidence>
<evidence type="ECO:0000256" key="1">
    <source>
        <dbReference type="ARBA" id="ARBA00001971"/>
    </source>
</evidence>
<evidence type="ECO:0000256" key="8">
    <source>
        <dbReference type="ARBA" id="ARBA00023002"/>
    </source>
</evidence>
<keyword evidence="7 11" id="KW-0479">Metal-binding</keyword>
<evidence type="ECO:0000256" key="7">
    <source>
        <dbReference type="ARBA" id="ARBA00022723"/>
    </source>
</evidence>
<evidence type="ECO:0000256" key="3">
    <source>
        <dbReference type="ARBA" id="ARBA00005411"/>
    </source>
</evidence>
<sequence>MALSTKNDTALLMEATKFIHTCYNELNLSKEEQINRIEEIQEEISNTGTYTHKGFELTHGAKMAWRNSNRCIGRLLWHTLDVFDERNTVTAEAAFEKLLNHIHYATNEGKIRPAITIFAPRKDGKDPIRIWNHQLIRYAGYEKEGKVIGDSTSIKLTKMCEQLGWRSDQTPYDVLPLVIQENGKVPKLFEIPKNFVKEVDITHPDLEGFNHLGVRWYAVPIISNMRLEIGGIDYPMAPFNGWYMETEIGARNLADQDRYNLLPEIAKLMGLDTKSNLSLWVDKALVELNIAVLHSYHQAGITLVDHHTAAKQFKSFEKNELENGRAVTGDWTWLIPPLSPATTHIFHQSYNHDIISPNYFYQDDPEEN</sequence>
<dbReference type="PANTHER" id="PTHR43410:SF1">
    <property type="entry name" value="NITRIC OXIDE SYNTHASE"/>
    <property type="match status" value="1"/>
</dbReference>
<keyword evidence="8 11" id="KW-0560">Oxidoreductase</keyword>
<dbReference type="InterPro" id="IPR036119">
    <property type="entry name" value="NOS_N_sf"/>
</dbReference>
<keyword evidence="6 11" id="KW-0349">Heme</keyword>
<evidence type="ECO:0000313" key="15">
    <source>
        <dbReference type="Proteomes" id="UP000287296"/>
    </source>
</evidence>
<accession>A0A429XDY4</accession>
<dbReference type="GO" id="GO:0046872">
    <property type="term" value="F:metal ion binding"/>
    <property type="evidence" value="ECO:0007669"/>
    <property type="project" value="UniProtKB-KW"/>
</dbReference>
<dbReference type="AlphaFoldDB" id="A0A429XDY4"/>
<dbReference type="Gene3D" id="3.90.340.10">
    <property type="entry name" value="Nitric Oxide Synthase, Chain A, domain 1"/>
    <property type="match status" value="1"/>
</dbReference>
<dbReference type="Proteomes" id="UP000287296">
    <property type="component" value="Unassembled WGS sequence"/>
</dbReference>
<comment type="cofactor">
    <cofactor evidence="1 11 12">
        <name>heme</name>
        <dbReference type="ChEBI" id="CHEBI:30413"/>
    </cofactor>
</comment>
<evidence type="ECO:0000256" key="9">
    <source>
        <dbReference type="ARBA" id="ARBA00023004"/>
    </source>
</evidence>
<dbReference type="OrthoDB" id="3398374at2"/>
<dbReference type="GO" id="GO:0004517">
    <property type="term" value="F:nitric-oxide synthase activity"/>
    <property type="evidence" value="ECO:0007669"/>
    <property type="project" value="InterPro"/>
</dbReference>
<evidence type="ECO:0000256" key="4">
    <source>
        <dbReference type="ARBA" id="ARBA00012735"/>
    </source>
</evidence>
<dbReference type="Gene3D" id="3.90.1230.10">
    <property type="entry name" value="Nitric Oxide Synthase, Chain A, domain 3"/>
    <property type="match status" value="1"/>
</dbReference>
<comment type="caution">
    <text evidence="14">The sequence shown here is derived from an EMBL/GenBank/DDBJ whole genome shotgun (WGS) entry which is preliminary data.</text>
</comment>
<evidence type="ECO:0000256" key="2">
    <source>
        <dbReference type="ARBA" id="ARBA00002642"/>
    </source>
</evidence>
<organism evidence="14 15">
    <name type="scientific">Siminovitchia terrae</name>
    <name type="common">Bacillus terrae</name>
    <dbReference type="NCBI Taxonomy" id="1914933"/>
    <lineage>
        <taxon>Bacteria</taxon>
        <taxon>Bacillati</taxon>
        <taxon>Bacillota</taxon>
        <taxon>Bacilli</taxon>
        <taxon>Bacillales</taxon>
        <taxon>Bacillaceae</taxon>
        <taxon>Siminovitchia</taxon>
    </lineage>
</organism>
<protein>
    <recommendedName>
        <fullName evidence="5 11">Nitric oxide synthase oxygenase</fullName>
        <ecNumber evidence="4 11">1.14.14.47</ecNumber>
    </recommendedName>
</protein>
<name>A0A429XDY4_SIMTE</name>
<dbReference type="PANTHER" id="PTHR43410">
    <property type="entry name" value="NITRIC OXIDE SYNTHASE OXYGENASE"/>
    <property type="match status" value="1"/>
</dbReference>
<dbReference type="InterPro" id="IPR044943">
    <property type="entry name" value="NOS_dom_1"/>
</dbReference>
<dbReference type="GO" id="GO:0006809">
    <property type="term" value="P:nitric oxide biosynthetic process"/>
    <property type="evidence" value="ECO:0007669"/>
    <property type="project" value="InterPro"/>
</dbReference>
<dbReference type="CDD" id="cd00575">
    <property type="entry name" value="NOS_oxygenase"/>
    <property type="match status" value="1"/>
</dbReference>
<dbReference type="SUPFAM" id="SSF56512">
    <property type="entry name" value="Nitric oxide (NO) synthase oxygenase domain"/>
    <property type="match status" value="1"/>
</dbReference>
<keyword evidence="9 11" id="KW-0408">Iron</keyword>
<dbReference type="Gene3D" id="3.90.440.10">
    <property type="entry name" value="Nitric Oxide Synthase,Heme Domain,Chain A domain 2"/>
    <property type="match status" value="1"/>
</dbReference>
<gene>
    <name evidence="14" type="ORF">D5F11_001970</name>
</gene>
<comment type="miscellaneous">
    <text evidence="11">This protein is similar to the oxygenase domain of eukaryotic nitric oxide synthases but lacks the reductase domain which, in eukaryotes, is responsible for transfer of electrons to the ferric heme during nitric oxide synthesis.</text>
</comment>
<dbReference type="InterPro" id="IPR044940">
    <property type="entry name" value="NOS_dom_2"/>
</dbReference>
<dbReference type="RefSeq" id="WP_120115738.1">
    <property type="nucleotide sequence ID" value="NZ_DAMDJW010000099.1"/>
</dbReference>
<dbReference type="InterPro" id="IPR017142">
    <property type="entry name" value="Nitric_oxide_synthase_Oase-su"/>
</dbReference>
<comment type="function">
    <text evidence="2 11">Catalyzes the production of nitric oxide.</text>
</comment>
<evidence type="ECO:0000313" key="14">
    <source>
        <dbReference type="EMBL" id="RST61668.1"/>
    </source>
</evidence>
<dbReference type="InterPro" id="IPR050607">
    <property type="entry name" value="NOS"/>
</dbReference>